<dbReference type="GO" id="GO:0008270">
    <property type="term" value="F:zinc ion binding"/>
    <property type="evidence" value="ECO:0007669"/>
    <property type="project" value="InterPro"/>
</dbReference>
<evidence type="ECO:0000313" key="2">
    <source>
        <dbReference type="EMBL" id="NEM07012.1"/>
    </source>
</evidence>
<dbReference type="Gene3D" id="3.90.180.10">
    <property type="entry name" value="Medium-chain alcohol dehydrogenases, catalytic domain"/>
    <property type="match status" value="1"/>
</dbReference>
<dbReference type="SUPFAM" id="SSF50129">
    <property type="entry name" value="GroES-like"/>
    <property type="match status" value="1"/>
</dbReference>
<sequence length="322" mass="33637">MRAAQIATLDGPSAISVVDVPEPDGAGKVVVDVHVAGVTFPEVLLSRGEYQLKPQPPFVPGSEVAGVVRSAPQGSGFTAGQRVAAFPGFGGFAEVAVADPGFVFPLPDAVSFEQGAALPMNYLTMHFALRRRGQLREGETVLVHGAAGGLGTAGVQLAKAYGARVFAVVSSEAKGETARAAGADEVVLADGFRERVKELTGGRGVDVVADPVGGDRFTDSLRSLGREGRLLVLGFTGGEIPTVRVNRLLLNNVSVVGVGWGAFWSGEPTFVQEQWTDLLPLLEQGRLQPVLGTVHPLADAAAAVTELDERRATGKVLLRVRD</sequence>
<dbReference type="InterPro" id="IPR002364">
    <property type="entry name" value="Quin_OxRdtase/zeta-crystal_CS"/>
</dbReference>
<dbReference type="InterPro" id="IPR013154">
    <property type="entry name" value="ADH-like_N"/>
</dbReference>
<comment type="caution">
    <text evidence="2">The sequence shown here is derived from an EMBL/GenBank/DDBJ whole genome shotgun (WGS) entry which is preliminary data.</text>
</comment>
<dbReference type="PANTHER" id="PTHR43677">
    <property type="entry name" value="SHORT-CHAIN DEHYDROGENASE/REDUCTASE"/>
    <property type="match status" value="1"/>
</dbReference>
<dbReference type="EMBL" id="JAAGWE010000020">
    <property type="protein sequence ID" value="NEM07012.1"/>
    <property type="molecule type" value="Genomic_DNA"/>
</dbReference>
<dbReference type="InterPro" id="IPR036291">
    <property type="entry name" value="NAD(P)-bd_dom_sf"/>
</dbReference>
<dbReference type="InterPro" id="IPR051397">
    <property type="entry name" value="Zn-ADH-like_protein"/>
</dbReference>
<proteinExistence type="predicted"/>
<gene>
    <name evidence="2" type="ORF">GCU54_13445</name>
</gene>
<protein>
    <submittedName>
        <fullName evidence="2">NADPH:quinone oxidoreductase family protein</fullName>
    </submittedName>
</protein>
<dbReference type="InterPro" id="IPR011032">
    <property type="entry name" value="GroES-like_sf"/>
</dbReference>
<evidence type="ECO:0000313" key="3">
    <source>
        <dbReference type="Proteomes" id="UP000471126"/>
    </source>
</evidence>
<dbReference type="PROSITE" id="PS01162">
    <property type="entry name" value="QOR_ZETA_CRYSTAL"/>
    <property type="match status" value="1"/>
</dbReference>
<dbReference type="Proteomes" id="UP000471126">
    <property type="component" value="Unassembled WGS sequence"/>
</dbReference>
<dbReference type="SMART" id="SM00829">
    <property type="entry name" value="PKS_ER"/>
    <property type="match status" value="1"/>
</dbReference>
<dbReference type="Pfam" id="PF00107">
    <property type="entry name" value="ADH_zinc_N"/>
    <property type="match status" value="1"/>
</dbReference>
<dbReference type="InterPro" id="IPR020843">
    <property type="entry name" value="ER"/>
</dbReference>
<dbReference type="PANTHER" id="PTHR43677:SF4">
    <property type="entry name" value="QUINONE OXIDOREDUCTASE-LIKE PROTEIN 2"/>
    <property type="match status" value="1"/>
</dbReference>
<name>A0A6P0GIJ5_9ACTN</name>
<dbReference type="Gene3D" id="3.40.50.720">
    <property type="entry name" value="NAD(P)-binding Rossmann-like Domain"/>
    <property type="match status" value="1"/>
</dbReference>
<dbReference type="CDD" id="cd08241">
    <property type="entry name" value="QOR1"/>
    <property type="match status" value="1"/>
</dbReference>
<dbReference type="Pfam" id="PF08240">
    <property type="entry name" value="ADH_N"/>
    <property type="match status" value="1"/>
</dbReference>
<evidence type="ECO:0000259" key="1">
    <source>
        <dbReference type="SMART" id="SM00829"/>
    </source>
</evidence>
<dbReference type="AlphaFoldDB" id="A0A6P0GIJ5"/>
<organism evidence="2 3">
    <name type="scientific">Geodermatophilus normandii</name>
    <dbReference type="NCBI Taxonomy" id="1137989"/>
    <lineage>
        <taxon>Bacteria</taxon>
        <taxon>Bacillati</taxon>
        <taxon>Actinomycetota</taxon>
        <taxon>Actinomycetes</taxon>
        <taxon>Geodermatophilales</taxon>
        <taxon>Geodermatophilaceae</taxon>
        <taxon>Geodermatophilus</taxon>
    </lineage>
</organism>
<dbReference type="RefSeq" id="WP_163477130.1">
    <property type="nucleotide sequence ID" value="NZ_JAAGWE010000020.1"/>
</dbReference>
<accession>A0A6P0GIJ5</accession>
<reference evidence="2 3" key="1">
    <citation type="submission" date="2019-12" db="EMBL/GenBank/DDBJ databases">
        <title>WGS of CPCC 203550 I12A-02606.</title>
        <authorList>
            <person name="Jiang Z."/>
        </authorList>
    </citation>
    <scope>NUCLEOTIDE SEQUENCE [LARGE SCALE GENOMIC DNA]</scope>
    <source>
        <strain evidence="2 3">I12A-02606</strain>
    </source>
</reference>
<dbReference type="GO" id="GO:0016491">
    <property type="term" value="F:oxidoreductase activity"/>
    <property type="evidence" value="ECO:0007669"/>
    <property type="project" value="InterPro"/>
</dbReference>
<dbReference type="SUPFAM" id="SSF51735">
    <property type="entry name" value="NAD(P)-binding Rossmann-fold domains"/>
    <property type="match status" value="1"/>
</dbReference>
<feature type="domain" description="Enoyl reductase (ER)" evidence="1">
    <location>
        <begin position="7"/>
        <end position="318"/>
    </location>
</feature>
<dbReference type="InterPro" id="IPR013149">
    <property type="entry name" value="ADH-like_C"/>
</dbReference>